<reference evidence="2 3" key="1">
    <citation type="journal article" date="2019" name="ACS Chem. Biol.">
        <title>Identification and Mobilization of a Cryptic Antibiotic Biosynthesis Gene Locus from a Human-Pathogenic Nocardia Isolate.</title>
        <authorList>
            <person name="Herisse M."/>
            <person name="Ishida K."/>
            <person name="Porter J.L."/>
            <person name="Howden B."/>
            <person name="Hertweck C."/>
            <person name="Stinear T.P."/>
            <person name="Pidot S.J."/>
        </authorList>
    </citation>
    <scope>NUCLEOTIDE SEQUENCE [LARGE SCALE GENOMIC DNA]</scope>
    <source>
        <strain evidence="2 3">AUSMDU00012717</strain>
    </source>
</reference>
<evidence type="ECO:0000256" key="1">
    <source>
        <dbReference type="SAM" id="SignalP"/>
    </source>
</evidence>
<evidence type="ECO:0008006" key="4">
    <source>
        <dbReference type="Google" id="ProtNLM"/>
    </source>
</evidence>
<sequence length="135" mass="13895">MTEIKRLWSGAAVLAAAIGITVATAASAAAGVTDPLDPRVLPHSAPTNGVYAIGCWTTFAPPSPQGGRLVHYYANCAAGGVRVCPAVDYQGHRTIYSQEATSTGGYDGVADGSDTVEWVYNETLPADAAYTTVSC</sequence>
<evidence type="ECO:0000313" key="3">
    <source>
        <dbReference type="Proteomes" id="UP000503540"/>
    </source>
</evidence>
<proteinExistence type="predicted"/>
<accession>A0A6G9YDB1</accession>
<dbReference type="KEGG" id="nah:F5544_16375"/>
<gene>
    <name evidence="2" type="ORF">F5544_16375</name>
</gene>
<protein>
    <recommendedName>
        <fullName evidence="4">Ig-like domain-containing protein</fullName>
    </recommendedName>
</protein>
<dbReference type="EMBL" id="CP046172">
    <property type="protein sequence ID" value="QIS11154.1"/>
    <property type="molecule type" value="Genomic_DNA"/>
</dbReference>
<name>A0A6G9YDB1_9NOCA</name>
<keyword evidence="3" id="KW-1185">Reference proteome</keyword>
<feature type="signal peptide" evidence="1">
    <location>
        <begin position="1"/>
        <end position="25"/>
    </location>
</feature>
<evidence type="ECO:0000313" key="2">
    <source>
        <dbReference type="EMBL" id="QIS11154.1"/>
    </source>
</evidence>
<keyword evidence="1" id="KW-0732">Signal</keyword>
<dbReference type="Proteomes" id="UP000503540">
    <property type="component" value="Chromosome"/>
</dbReference>
<feature type="chain" id="PRO_5038712635" description="Ig-like domain-containing protein" evidence="1">
    <location>
        <begin position="26"/>
        <end position="135"/>
    </location>
</feature>
<dbReference type="RefSeq" id="WP_167474011.1">
    <property type="nucleotide sequence ID" value="NZ_CP046172.1"/>
</dbReference>
<organism evidence="2 3">
    <name type="scientific">Nocardia arthritidis</name>
    <dbReference type="NCBI Taxonomy" id="228602"/>
    <lineage>
        <taxon>Bacteria</taxon>
        <taxon>Bacillati</taxon>
        <taxon>Actinomycetota</taxon>
        <taxon>Actinomycetes</taxon>
        <taxon>Mycobacteriales</taxon>
        <taxon>Nocardiaceae</taxon>
        <taxon>Nocardia</taxon>
    </lineage>
</organism>
<dbReference type="AlphaFoldDB" id="A0A6G9YDB1"/>